<evidence type="ECO:0000256" key="2">
    <source>
        <dbReference type="SAM" id="SignalP"/>
    </source>
</evidence>
<proteinExistence type="predicted"/>
<comment type="caution">
    <text evidence="4">The sequence shown here is derived from an EMBL/GenBank/DDBJ whole genome shotgun (WGS) entry which is preliminary data.</text>
</comment>
<dbReference type="SUPFAM" id="SSF47090">
    <property type="entry name" value="PGBD-like"/>
    <property type="match status" value="1"/>
</dbReference>
<feature type="compositionally biased region" description="Low complexity" evidence="1">
    <location>
        <begin position="158"/>
        <end position="173"/>
    </location>
</feature>
<evidence type="ECO:0000256" key="1">
    <source>
        <dbReference type="SAM" id="MobiDB-lite"/>
    </source>
</evidence>
<reference evidence="4 5" key="1">
    <citation type="submission" date="2023-07" db="EMBL/GenBank/DDBJ databases">
        <title>Genomic Encyclopedia of Type Strains, Phase IV (KMG-IV): sequencing the most valuable type-strain genomes for metagenomic binning, comparative biology and taxonomic classification.</title>
        <authorList>
            <person name="Goeker M."/>
        </authorList>
    </citation>
    <scope>NUCLEOTIDE SEQUENCE [LARGE SCALE GENOMIC DNA]</scope>
    <source>
        <strain evidence="4 5">NIO-1023</strain>
    </source>
</reference>
<dbReference type="RefSeq" id="WP_307467952.1">
    <property type="nucleotide sequence ID" value="NZ_JAURUR010000013.1"/>
</dbReference>
<dbReference type="InterPro" id="IPR002477">
    <property type="entry name" value="Peptidoglycan-bd-like"/>
</dbReference>
<dbReference type="InterPro" id="IPR036365">
    <property type="entry name" value="PGBD-like_sf"/>
</dbReference>
<sequence>MRPLLLPALTLTALLGSAQAAPGAQDLEAAATRVAQALDGVVRNCPAAYAKIGTAAKRCVGAPSTTEQTRMKLTAVLKDDLHGVWRSRDEQRSVYNWLRTPGGFVYLRLQPDPDGRAETLVYLDVPPEAVPAAAGSAAPTPPAVTVTSETGTVTISRPAETPKAPAAPAVKPASPSPTTPVPKPAAEPKPATPPAPAAAPRPAVMAPVPFRRVLGVQSPRMNGSDVLAVQNRLIALTLGGAGGRGDGWYGPVTAATVRAFQAVNGLPVTGRVDEATWRRLFSDSARPFQIKAVSGS</sequence>
<dbReference type="Gene3D" id="1.10.101.10">
    <property type="entry name" value="PGBD-like superfamily/PGBD"/>
    <property type="match status" value="1"/>
</dbReference>
<gene>
    <name evidence="4" type="ORF">QO006_003107</name>
</gene>
<feature type="domain" description="Peptidoglycan binding-like" evidence="3">
    <location>
        <begin position="222"/>
        <end position="280"/>
    </location>
</feature>
<dbReference type="Pfam" id="PF01471">
    <property type="entry name" value="PG_binding_1"/>
    <property type="match status" value="1"/>
</dbReference>
<feature type="region of interest" description="Disordered" evidence="1">
    <location>
        <begin position="157"/>
        <end position="201"/>
    </location>
</feature>
<evidence type="ECO:0000313" key="4">
    <source>
        <dbReference type="EMBL" id="MDP9765654.1"/>
    </source>
</evidence>
<protein>
    <recommendedName>
        <fullName evidence="3">Peptidoglycan binding-like domain-containing protein</fullName>
    </recommendedName>
</protein>
<dbReference type="Proteomes" id="UP001232163">
    <property type="component" value="Unassembled WGS sequence"/>
</dbReference>
<organism evidence="4 5">
    <name type="scientific">Deinococcus enclensis</name>
    <dbReference type="NCBI Taxonomy" id="1049582"/>
    <lineage>
        <taxon>Bacteria</taxon>
        <taxon>Thermotogati</taxon>
        <taxon>Deinococcota</taxon>
        <taxon>Deinococci</taxon>
        <taxon>Deinococcales</taxon>
        <taxon>Deinococcaceae</taxon>
        <taxon>Deinococcus</taxon>
    </lineage>
</organism>
<evidence type="ECO:0000313" key="5">
    <source>
        <dbReference type="Proteomes" id="UP001232163"/>
    </source>
</evidence>
<feature type="chain" id="PRO_5046352448" description="Peptidoglycan binding-like domain-containing protein" evidence="2">
    <location>
        <begin position="21"/>
        <end position="296"/>
    </location>
</feature>
<dbReference type="InterPro" id="IPR036366">
    <property type="entry name" value="PGBDSf"/>
</dbReference>
<keyword evidence="2" id="KW-0732">Signal</keyword>
<feature type="signal peptide" evidence="2">
    <location>
        <begin position="1"/>
        <end position="20"/>
    </location>
</feature>
<keyword evidence="5" id="KW-1185">Reference proteome</keyword>
<accession>A0ABT9MGQ0</accession>
<feature type="compositionally biased region" description="Pro residues" evidence="1">
    <location>
        <begin position="174"/>
        <end position="199"/>
    </location>
</feature>
<dbReference type="EMBL" id="JAURUR010000013">
    <property type="protein sequence ID" value="MDP9765654.1"/>
    <property type="molecule type" value="Genomic_DNA"/>
</dbReference>
<name>A0ABT9MGQ0_9DEIO</name>
<evidence type="ECO:0000259" key="3">
    <source>
        <dbReference type="Pfam" id="PF01471"/>
    </source>
</evidence>